<dbReference type="Proteomes" id="UP000663828">
    <property type="component" value="Unassembled WGS sequence"/>
</dbReference>
<comment type="caution">
    <text evidence="1">The sequence shown here is derived from an EMBL/GenBank/DDBJ whole genome shotgun (WGS) entry which is preliminary data.</text>
</comment>
<protein>
    <submittedName>
        <fullName evidence="1">Uncharacterized protein</fullName>
    </submittedName>
</protein>
<dbReference type="EMBL" id="CAJNOR010005006">
    <property type="protein sequence ID" value="CAF1539848.1"/>
    <property type="molecule type" value="Genomic_DNA"/>
</dbReference>
<organism evidence="1 2">
    <name type="scientific">Adineta ricciae</name>
    <name type="common">Rotifer</name>
    <dbReference type="NCBI Taxonomy" id="249248"/>
    <lineage>
        <taxon>Eukaryota</taxon>
        <taxon>Metazoa</taxon>
        <taxon>Spiralia</taxon>
        <taxon>Gnathifera</taxon>
        <taxon>Rotifera</taxon>
        <taxon>Eurotatoria</taxon>
        <taxon>Bdelloidea</taxon>
        <taxon>Adinetida</taxon>
        <taxon>Adinetidae</taxon>
        <taxon>Adineta</taxon>
    </lineage>
</organism>
<proteinExistence type="predicted"/>
<evidence type="ECO:0000313" key="1">
    <source>
        <dbReference type="EMBL" id="CAF1539848.1"/>
    </source>
</evidence>
<name>A0A815W2K9_ADIRI</name>
<gene>
    <name evidence="1" type="ORF">XAT740_LOCUS42098</name>
</gene>
<keyword evidence="2" id="KW-1185">Reference proteome</keyword>
<feature type="non-terminal residue" evidence="1">
    <location>
        <position position="1"/>
    </location>
</feature>
<reference evidence="1" key="1">
    <citation type="submission" date="2021-02" db="EMBL/GenBank/DDBJ databases">
        <authorList>
            <person name="Nowell W R."/>
        </authorList>
    </citation>
    <scope>NUCLEOTIDE SEQUENCE</scope>
</reference>
<dbReference type="AlphaFoldDB" id="A0A815W2K9"/>
<evidence type="ECO:0000313" key="2">
    <source>
        <dbReference type="Proteomes" id="UP000663828"/>
    </source>
</evidence>
<sequence length="113" mass="13024">MFLKLLVNVFERAKSKLTSTRSIDRTLSDSDNEFETNHCKQMFSSGPSIIHQQPRLSISKWLCTSPPSINKSIFSSSKSHKVRRSSSWRSLKERGNSYLSHFTSRTQSVDELR</sequence>
<accession>A0A815W2K9</accession>